<dbReference type="PROSITE" id="PS50975">
    <property type="entry name" value="ATP_GRASP"/>
    <property type="match status" value="1"/>
</dbReference>
<dbReference type="InterPro" id="IPR005479">
    <property type="entry name" value="CPAse_ATP-bd"/>
</dbReference>
<dbReference type="OrthoDB" id="8441067at2"/>
<dbReference type="InterPro" id="IPR052032">
    <property type="entry name" value="ATP-dep_AA_Ligase"/>
</dbReference>
<organism evidence="6 7">
    <name type="scientific">Salinisphaera shabanensis E1L3A</name>
    <dbReference type="NCBI Taxonomy" id="1033802"/>
    <lineage>
        <taxon>Bacteria</taxon>
        <taxon>Pseudomonadati</taxon>
        <taxon>Pseudomonadota</taxon>
        <taxon>Gammaproteobacteria</taxon>
        <taxon>Salinisphaerales</taxon>
        <taxon>Salinisphaeraceae</taxon>
        <taxon>Salinisphaera</taxon>
    </lineage>
</organism>
<name>U2FN35_9GAMM</name>
<protein>
    <submittedName>
        <fullName evidence="6">ATP-grasp domain protein</fullName>
    </submittedName>
</protein>
<evidence type="ECO:0000256" key="2">
    <source>
        <dbReference type="ARBA" id="ARBA00022741"/>
    </source>
</evidence>
<gene>
    <name evidence="6" type="ORF">SSPSH_003599</name>
</gene>
<dbReference type="Pfam" id="PF13535">
    <property type="entry name" value="ATP-grasp_4"/>
    <property type="match status" value="1"/>
</dbReference>
<dbReference type="Proteomes" id="UP000006242">
    <property type="component" value="Unassembled WGS sequence"/>
</dbReference>
<dbReference type="Gene3D" id="3.30.470.20">
    <property type="entry name" value="ATP-grasp fold, B domain"/>
    <property type="match status" value="1"/>
</dbReference>
<evidence type="ECO:0000256" key="4">
    <source>
        <dbReference type="PROSITE-ProRule" id="PRU00409"/>
    </source>
</evidence>
<keyword evidence="2 4" id="KW-0547">Nucleotide-binding</keyword>
<dbReference type="STRING" id="1033802.SSPSH_003599"/>
<evidence type="ECO:0000313" key="6">
    <source>
        <dbReference type="EMBL" id="ERJ17619.1"/>
    </source>
</evidence>
<keyword evidence="1" id="KW-0436">Ligase</keyword>
<dbReference type="PANTHER" id="PTHR43585">
    <property type="entry name" value="FUMIPYRROLE BIOSYNTHESIS PROTEIN C"/>
    <property type="match status" value="1"/>
</dbReference>
<dbReference type="AlphaFoldDB" id="U2FN35"/>
<dbReference type="GO" id="GO:0016874">
    <property type="term" value="F:ligase activity"/>
    <property type="evidence" value="ECO:0007669"/>
    <property type="project" value="UniProtKB-KW"/>
</dbReference>
<evidence type="ECO:0000313" key="7">
    <source>
        <dbReference type="Proteomes" id="UP000006242"/>
    </source>
</evidence>
<evidence type="ECO:0000256" key="1">
    <source>
        <dbReference type="ARBA" id="ARBA00022598"/>
    </source>
</evidence>
<sequence>MDEQQNIAVIGLDDFNLEMLRTVRDAERYNFSGLIDYDQIVNPEKYPVEDFIHDAQYGMDEVPGGLQAIVGHWDFPTTSLLPILRDRAGHATPSLKAALMCENKYGTRLATSEVAPELTPPFALVDPEDDALLDDPPLPYPFWLKPVVAFSSTLGFRVDGREDLRHALREIRNGIGKFAEPFEAFSQRATLGDQRALLRGRYCVAEGIIAGRGCTVEGYVQNGEAHVYGVIDSLRAPGGSSFTGYVYPSNLPDDVLDHMRQKSCELATHIGLDNTPFNIEFLWDEERDDLKLLEVNARISKSHSPLFYLVEGASHHEVAIDVAMGKQPNFPNGGGPYNYSAKFMPRVYDSARVTRVPGQKDIERLRERFPHAMFKSHVSEGMQLEDLPNQDSYSFELGDLFLGADNYDDLNRYFHEAMHILGYRFSRKVETNYD</sequence>
<dbReference type="GO" id="GO:0046872">
    <property type="term" value="F:metal ion binding"/>
    <property type="evidence" value="ECO:0007669"/>
    <property type="project" value="InterPro"/>
</dbReference>
<dbReference type="RefSeq" id="WP_006915257.1">
    <property type="nucleotide sequence ID" value="NZ_AFNV02000033.1"/>
</dbReference>
<feature type="domain" description="ATP-grasp" evidence="5">
    <location>
        <begin position="108"/>
        <end position="324"/>
    </location>
</feature>
<keyword evidence="7" id="KW-1185">Reference proteome</keyword>
<dbReference type="PANTHER" id="PTHR43585:SF2">
    <property type="entry name" value="ATP-GRASP ENZYME FSQD"/>
    <property type="match status" value="1"/>
</dbReference>
<dbReference type="GO" id="GO:0005524">
    <property type="term" value="F:ATP binding"/>
    <property type="evidence" value="ECO:0007669"/>
    <property type="project" value="UniProtKB-UniRule"/>
</dbReference>
<keyword evidence="3 4" id="KW-0067">ATP-binding</keyword>
<reference evidence="6 7" key="2">
    <citation type="journal article" date="2013" name="PLoS ONE">
        <title>INDIGO - INtegrated Data Warehouse of MIcrobial GenOmes with Examples from the Red Sea Extremophiles.</title>
        <authorList>
            <person name="Alam I."/>
            <person name="Antunes A."/>
            <person name="Kamau A.A."/>
            <person name="Ba Alawi W."/>
            <person name="Kalkatawi M."/>
            <person name="Stingl U."/>
            <person name="Bajic V.B."/>
        </authorList>
    </citation>
    <scope>NUCLEOTIDE SEQUENCE [LARGE SCALE GENOMIC DNA]</scope>
    <source>
        <strain evidence="6 7">E1L3A</strain>
    </source>
</reference>
<evidence type="ECO:0000256" key="3">
    <source>
        <dbReference type="ARBA" id="ARBA00022840"/>
    </source>
</evidence>
<dbReference type="InterPro" id="IPR011761">
    <property type="entry name" value="ATP-grasp"/>
</dbReference>
<comment type="caution">
    <text evidence="6">The sequence shown here is derived from an EMBL/GenBank/DDBJ whole genome shotgun (WGS) entry which is preliminary data.</text>
</comment>
<dbReference type="SUPFAM" id="SSF56059">
    <property type="entry name" value="Glutathione synthetase ATP-binding domain-like"/>
    <property type="match status" value="1"/>
</dbReference>
<dbReference type="eggNOG" id="COG0458">
    <property type="taxonomic scope" value="Bacteria"/>
</dbReference>
<reference evidence="6 7" key="1">
    <citation type="journal article" date="2011" name="J. Bacteriol.">
        <title>Genome sequence of Salinisphaera shabanensis, a gammaproteobacterium from the harsh, variable environment of the brine-seawater interface of the Shaban Deep in the Red Sea.</title>
        <authorList>
            <person name="Antunes A."/>
            <person name="Alam I."/>
            <person name="Bajic V.B."/>
            <person name="Stingl U."/>
        </authorList>
    </citation>
    <scope>NUCLEOTIDE SEQUENCE [LARGE SCALE GENOMIC DNA]</scope>
    <source>
        <strain evidence="6 7">E1L3A</strain>
    </source>
</reference>
<dbReference type="PROSITE" id="PS00867">
    <property type="entry name" value="CPSASE_2"/>
    <property type="match status" value="1"/>
</dbReference>
<proteinExistence type="predicted"/>
<accession>U2FN35</accession>
<evidence type="ECO:0000259" key="5">
    <source>
        <dbReference type="PROSITE" id="PS50975"/>
    </source>
</evidence>
<dbReference type="EMBL" id="AFNV02000033">
    <property type="protein sequence ID" value="ERJ17619.1"/>
    <property type="molecule type" value="Genomic_DNA"/>
</dbReference>